<keyword evidence="3" id="KW-1185">Reference proteome</keyword>
<evidence type="ECO:0000256" key="1">
    <source>
        <dbReference type="SAM" id="MobiDB-lite"/>
    </source>
</evidence>
<name>A0A0J1B7D6_RHOIS</name>
<protein>
    <submittedName>
        <fullName evidence="2">Uncharacterized protein</fullName>
    </submittedName>
</protein>
<feature type="compositionally biased region" description="Basic and acidic residues" evidence="1">
    <location>
        <begin position="1"/>
        <end position="17"/>
    </location>
</feature>
<feature type="region of interest" description="Disordered" evidence="1">
    <location>
        <begin position="1"/>
        <end position="23"/>
    </location>
</feature>
<comment type="caution">
    <text evidence="2">The sequence shown here is derived from an EMBL/GenBank/DDBJ whole genome shotgun (WGS) entry which is preliminary data.</text>
</comment>
<proteinExistence type="predicted"/>
<dbReference type="EMBL" id="LECT01000043">
    <property type="protein sequence ID" value="KLU02740.1"/>
    <property type="molecule type" value="Genomic_DNA"/>
</dbReference>
<dbReference type="AlphaFoldDB" id="A0A0J1B7D6"/>
<organism evidence="2 3">
    <name type="scientific">Rhodopirellula islandica</name>
    <dbReference type="NCBI Taxonomy" id="595434"/>
    <lineage>
        <taxon>Bacteria</taxon>
        <taxon>Pseudomonadati</taxon>
        <taxon>Planctomycetota</taxon>
        <taxon>Planctomycetia</taxon>
        <taxon>Pirellulales</taxon>
        <taxon>Pirellulaceae</taxon>
        <taxon>Rhodopirellula</taxon>
    </lineage>
</organism>
<sequence>MGRAKDLQADEKTDHPSSRAFHGSPAFGHVVTIAFRSIAAK</sequence>
<gene>
    <name evidence="2" type="ORF">RISK_005036</name>
</gene>
<accession>A0A0J1B7D6</accession>
<evidence type="ECO:0000313" key="3">
    <source>
        <dbReference type="Proteomes" id="UP000036367"/>
    </source>
</evidence>
<dbReference type="Proteomes" id="UP000036367">
    <property type="component" value="Unassembled WGS sequence"/>
</dbReference>
<reference evidence="2" key="1">
    <citation type="submission" date="2015-05" db="EMBL/GenBank/DDBJ databases">
        <title>Permanent draft genome of Rhodopirellula islandicus K833.</title>
        <authorList>
            <person name="Kizina J."/>
            <person name="Richter M."/>
            <person name="Glockner F.O."/>
            <person name="Harder J."/>
        </authorList>
    </citation>
    <scope>NUCLEOTIDE SEQUENCE [LARGE SCALE GENOMIC DNA]</scope>
    <source>
        <strain evidence="2">K833</strain>
    </source>
</reference>
<evidence type="ECO:0000313" key="2">
    <source>
        <dbReference type="EMBL" id="KLU02740.1"/>
    </source>
</evidence>